<dbReference type="AlphaFoldDB" id="Q07PR4"/>
<accession>Q07PR4</accession>
<feature type="domain" description="Fido" evidence="3">
    <location>
        <begin position="42"/>
        <end position="188"/>
    </location>
</feature>
<dbReference type="InterPro" id="IPR040198">
    <property type="entry name" value="Fido_containing"/>
</dbReference>
<feature type="active site" evidence="1">
    <location>
        <position position="118"/>
    </location>
</feature>
<dbReference type="PANTHER" id="PTHR13504:SF38">
    <property type="entry name" value="FIDO DOMAIN-CONTAINING PROTEIN"/>
    <property type="match status" value="1"/>
</dbReference>
<keyword evidence="2" id="KW-0547">Nucleotide-binding</keyword>
<dbReference type="HOGENOM" id="CLU_1192709_0_0_5"/>
<evidence type="ECO:0000313" key="4">
    <source>
        <dbReference type="EMBL" id="ABJ06070.1"/>
    </source>
</evidence>
<sequence length="198" mass="22881">MIVSEGDDRQLYDLVQEKNLIRQYDLLTNCVEIGLRQGHTAFDKYTLWALNHVAVANISQFGGRFREEPIYVGNHLPPHFKEVPELMDRFISTIHENWFNWNATEMAAYGLWRLNWIHPFIEGNGRTARATCYYLLCAKSGSLLPGRKIVPERIRDDRAGYVAGLRAADRAWHEGNLDFSELEAYLARLLEAQLQDVD</sequence>
<reference evidence="4" key="1">
    <citation type="submission" date="2006-09" db="EMBL/GenBank/DDBJ databases">
        <title>Complete sequence of Rhodopseudomonas palustris BisA53.</title>
        <authorList>
            <consortium name="US DOE Joint Genome Institute"/>
            <person name="Copeland A."/>
            <person name="Lucas S."/>
            <person name="Lapidus A."/>
            <person name="Barry K."/>
            <person name="Detter J.C."/>
            <person name="Glavina del Rio T."/>
            <person name="Hammon N."/>
            <person name="Israni S."/>
            <person name="Dalin E."/>
            <person name="Tice H."/>
            <person name="Pitluck S."/>
            <person name="Chain P."/>
            <person name="Malfatti S."/>
            <person name="Shin M."/>
            <person name="Vergez L."/>
            <person name="Schmutz J."/>
            <person name="Larimer F."/>
            <person name="Land M."/>
            <person name="Hauser L."/>
            <person name="Pelletier D.A."/>
            <person name="Kyrpides N."/>
            <person name="Kim E."/>
            <person name="Harwood C.S."/>
            <person name="Oda Y."/>
            <person name="Richardson P."/>
        </authorList>
    </citation>
    <scope>NUCLEOTIDE SEQUENCE [LARGE SCALE GENOMIC DNA]</scope>
    <source>
        <strain evidence="4">BisA53</strain>
    </source>
</reference>
<organism evidence="4">
    <name type="scientific">Rhodopseudomonas palustris (strain BisA53)</name>
    <dbReference type="NCBI Taxonomy" id="316055"/>
    <lineage>
        <taxon>Bacteria</taxon>
        <taxon>Pseudomonadati</taxon>
        <taxon>Pseudomonadota</taxon>
        <taxon>Alphaproteobacteria</taxon>
        <taxon>Hyphomicrobiales</taxon>
        <taxon>Nitrobacteraceae</taxon>
        <taxon>Rhodopseudomonas</taxon>
    </lineage>
</organism>
<dbReference type="EMBL" id="CP000463">
    <property type="protein sequence ID" value="ABJ06070.1"/>
    <property type="molecule type" value="Genomic_DNA"/>
</dbReference>
<feature type="binding site" evidence="2">
    <location>
        <begin position="72"/>
        <end position="75"/>
    </location>
    <ligand>
        <name>ATP</name>
        <dbReference type="ChEBI" id="CHEBI:30616"/>
    </ligand>
</feature>
<gene>
    <name evidence="4" type="ordered locus">RPE_2126</name>
</gene>
<dbReference type="SUPFAM" id="SSF140931">
    <property type="entry name" value="Fic-like"/>
    <property type="match status" value="1"/>
</dbReference>
<evidence type="ECO:0000259" key="3">
    <source>
        <dbReference type="PROSITE" id="PS51459"/>
    </source>
</evidence>
<dbReference type="GO" id="GO:0005524">
    <property type="term" value="F:ATP binding"/>
    <property type="evidence" value="ECO:0007669"/>
    <property type="project" value="UniProtKB-KW"/>
</dbReference>
<evidence type="ECO:0000256" key="1">
    <source>
        <dbReference type="PIRSR" id="PIRSR640198-1"/>
    </source>
</evidence>
<dbReference type="PANTHER" id="PTHR13504">
    <property type="entry name" value="FIDO DOMAIN-CONTAINING PROTEIN DDB_G0283145"/>
    <property type="match status" value="1"/>
</dbReference>
<dbReference type="PROSITE" id="PS51459">
    <property type="entry name" value="FIDO"/>
    <property type="match status" value="1"/>
</dbReference>
<dbReference type="OrthoDB" id="9813719at2"/>
<name>Q07PR4_RHOP5</name>
<keyword evidence="2" id="KW-0067">ATP-binding</keyword>
<evidence type="ECO:0000256" key="2">
    <source>
        <dbReference type="PIRSR" id="PIRSR640198-2"/>
    </source>
</evidence>
<dbReference type="InterPro" id="IPR036597">
    <property type="entry name" value="Fido-like_dom_sf"/>
</dbReference>
<protein>
    <submittedName>
        <fullName evidence="4">Filamentation induced by cAMP protein Fic</fullName>
    </submittedName>
</protein>
<dbReference type="InterPro" id="IPR003812">
    <property type="entry name" value="Fido"/>
</dbReference>
<dbReference type="Pfam" id="PF02661">
    <property type="entry name" value="Fic"/>
    <property type="match status" value="1"/>
</dbReference>
<dbReference type="STRING" id="316055.RPE_2126"/>
<dbReference type="KEGG" id="rpe:RPE_2126"/>
<proteinExistence type="predicted"/>
<dbReference type="eggNOG" id="COG3177">
    <property type="taxonomic scope" value="Bacteria"/>
</dbReference>
<dbReference type="Gene3D" id="1.10.3290.10">
    <property type="entry name" value="Fido-like domain"/>
    <property type="match status" value="1"/>
</dbReference>